<feature type="domain" description="F5/8 type C" evidence="10">
    <location>
        <begin position="9"/>
        <end position="156"/>
    </location>
</feature>
<evidence type="ECO:0008006" key="14">
    <source>
        <dbReference type="Google" id="ProtNLM"/>
    </source>
</evidence>
<dbReference type="SUPFAM" id="SSF49785">
    <property type="entry name" value="Galactose-binding domain-like"/>
    <property type="match status" value="1"/>
</dbReference>
<proteinExistence type="inferred from homology"/>
<evidence type="ECO:0000256" key="9">
    <source>
        <dbReference type="SAM" id="Phobius"/>
    </source>
</evidence>
<organism evidence="12 13">
    <name type="scientific">Pocillopora damicornis</name>
    <name type="common">Cauliflower coral</name>
    <name type="synonym">Millepora damicornis</name>
    <dbReference type="NCBI Taxonomy" id="46731"/>
    <lineage>
        <taxon>Eukaryota</taxon>
        <taxon>Metazoa</taxon>
        <taxon>Cnidaria</taxon>
        <taxon>Anthozoa</taxon>
        <taxon>Hexacorallia</taxon>
        <taxon>Scleractinia</taxon>
        <taxon>Astrocoeniina</taxon>
        <taxon>Pocilloporidae</taxon>
        <taxon>Pocillopora</taxon>
    </lineage>
</organism>
<feature type="transmembrane region" description="Helical" evidence="9">
    <location>
        <begin position="1837"/>
        <end position="1856"/>
    </location>
</feature>
<feature type="region of interest" description="Disordered" evidence="8">
    <location>
        <begin position="874"/>
        <end position="894"/>
    </location>
</feature>
<dbReference type="Pfam" id="PF01477">
    <property type="entry name" value="PLAT"/>
    <property type="match status" value="1"/>
</dbReference>
<dbReference type="InterPro" id="IPR036392">
    <property type="entry name" value="PLAT/LH2_dom_sf"/>
</dbReference>
<dbReference type="Pfam" id="PF20519">
    <property type="entry name" value="Polycystin_dom"/>
    <property type="match status" value="1"/>
</dbReference>
<evidence type="ECO:0000256" key="2">
    <source>
        <dbReference type="ARBA" id="ARBA00007200"/>
    </source>
</evidence>
<feature type="transmembrane region" description="Helical" evidence="9">
    <location>
        <begin position="1714"/>
        <end position="1736"/>
    </location>
</feature>
<dbReference type="EMBL" id="RCHS01000100">
    <property type="protein sequence ID" value="RMX60848.1"/>
    <property type="molecule type" value="Genomic_DNA"/>
</dbReference>
<dbReference type="PROSITE" id="PS50095">
    <property type="entry name" value="PLAT"/>
    <property type="match status" value="1"/>
</dbReference>
<evidence type="ECO:0000256" key="3">
    <source>
        <dbReference type="ARBA" id="ARBA00022692"/>
    </source>
</evidence>
<keyword evidence="4" id="KW-0732">Signal</keyword>
<feature type="transmembrane region" description="Helical" evidence="9">
    <location>
        <begin position="1300"/>
        <end position="1323"/>
    </location>
</feature>
<dbReference type="Pfam" id="PF08016">
    <property type="entry name" value="PKD_channel"/>
    <property type="match status" value="1"/>
</dbReference>
<evidence type="ECO:0000259" key="10">
    <source>
        <dbReference type="PROSITE" id="PS50022"/>
    </source>
</evidence>
<comment type="subcellular location">
    <subcellularLocation>
        <location evidence="1">Membrane</location>
        <topology evidence="1">Multi-pass membrane protein</topology>
    </subcellularLocation>
</comment>
<feature type="transmembrane region" description="Helical" evidence="9">
    <location>
        <begin position="1205"/>
        <end position="1223"/>
    </location>
</feature>
<feature type="transmembrane region" description="Helical" evidence="9">
    <location>
        <begin position="1424"/>
        <end position="1442"/>
    </location>
</feature>
<feature type="transmembrane region" description="Helical" evidence="9">
    <location>
        <begin position="1243"/>
        <end position="1268"/>
    </location>
</feature>
<feature type="compositionally biased region" description="Basic and acidic residues" evidence="8">
    <location>
        <begin position="879"/>
        <end position="889"/>
    </location>
</feature>
<evidence type="ECO:0000256" key="1">
    <source>
        <dbReference type="ARBA" id="ARBA00004141"/>
    </source>
</evidence>
<feature type="transmembrane region" description="Helical" evidence="9">
    <location>
        <begin position="993"/>
        <end position="1013"/>
    </location>
</feature>
<dbReference type="PROSITE" id="PS01286">
    <property type="entry name" value="FA58C_2"/>
    <property type="match status" value="1"/>
</dbReference>
<feature type="domain" description="PLAT" evidence="11">
    <location>
        <begin position="1040"/>
        <end position="1159"/>
    </location>
</feature>
<keyword evidence="5 9" id="KW-1133">Transmembrane helix</keyword>
<dbReference type="InterPro" id="IPR000421">
    <property type="entry name" value="FA58C"/>
</dbReference>
<feature type="transmembrane region" description="Helical" evidence="9">
    <location>
        <begin position="1868"/>
        <end position="1893"/>
    </location>
</feature>
<evidence type="ECO:0000256" key="8">
    <source>
        <dbReference type="SAM" id="MobiDB-lite"/>
    </source>
</evidence>
<dbReference type="GO" id="GO:0005262">
    <property type="term" value="F:calcium channel activity"/>
    <property type="evidence" value="ECO:0007669"/>
    <property type="project" value="TreeGrafter"/>
</dbReference>
<evidence type="ECO:0000256" key="4">
    <source>
        <dbReference type="ARBA" id="ARBA00022729"/>
    </source>
</evidence>
<feature type="transmembrane region" description="Helical" evidence="9">
    <location>
        <begin position="1335"/>
        <end position="1357"/>
    </location>
</feature>
<dbReference type="PROSITE" id="PS50022">
    <property type="entry name" value="FA58C_3"/>
    <property type="match status" value="1"/>
</dbReference>
<dbReference type="PANTHER" id="PTHR10877">
    <property type="entry name" value="POLYCYSTIN FAMILY MEMBER"/>
    <property type="match status" value="1"/>
</dbReference>
<dbReference type="InterPro" id="IPR013122">
    <property type="entry name" value="PKD1_2_channel"/>
</dbReference>
<dbReference type="InterPro" id="IPR000203">
    <property type="entry name" value="GPS"/>
</dbReference>
<dbReference type="Gene3D" id="2.60.220.50">
    <property type="match status" value="1"/>
</dbReference>
<dbReference type="Gene3D" id="2.60.120.260">
    <property type="entry name" value="Galactose-binding domain-like"/>
    <property type="match status" value="1"/>
</dbReference>
<keyword evidence="13" id="KW-1185">Reference proteome</keyword>
<comment type="caution">
    <text evidence="12">The sequence shown here is derived from an EMBL/GenBank/DDBJ whole genome shotgun (WGS) entry which is preliminary data.</text>
</comment>
<evidence type="ECO:0000256" key="7">
    <source>
        <dbReference type="PROSITE-ProRule" id="PRU00152"/>
    </source>
</evidence>
<dbReference type="Proteomes" id="UP000275408">
    <property type="component" value="Unassembled WGS sequence"/>
</dbReference>
<dbReference type="Gene3D" id="1.10.287.70">
    <property type="match status" value="1"/>
</dbReference>
<feature type="transmembrane region" description="Helical" evidence="9">
    <location>
        <begin position="1807"/>
        <end position="1831"/>
    </location>
</feature>
<feature type="transmembrane region" description="Helical" evidence="9">
    <location>
        <begin position="1681"/>
        <end position="1702"/>
    </location>
</feature>
<dbReference type="Pfam" id="PF01825">
    <property type="entry name" value="GPS"/>
    <property type="match status" value="1"/>
</dbReference>
<evidence type="ECO:0000256" key="5">
    <source>
        <dbReference type="ARBA" id="ARBA00022989"/>
    </source>
</evidence>
<reference evidence="12 13" key="1">
    <citation type="journal article" date="2018" name="Sci. Rep.">
        <title>Comparative analysis of the Pocillopora damicornis genome highlights role of immune system in coral evolution.</title>
        <authorList>
            <person name="Cunning R."/>
            <person name="Bay R.A."/>
            <person name="Gillette P."/>
            <person name="Baker A.C."/>
            <person name="Traylor-Knowles N."/>
        </authorList>
    </citation>
    <scope>NUCLEOTIDE SEQUENCE [LARGE SCALE GENOMIC DNA]</scope>
    <source>
        <strain evidence="12">RSMAS</strain>
        <tissue evidence="12">Whole animal</tissue>
    </source>
</reference>
<keyword evidence="3 9" id="KW-0812">Transmembrane</keyword>
<dbReference type="InterPro" id="IPR008979">
    <property type="entry name" value="Galactose-bd-like_sf"/>
</dbReference>
<evidence type="ECO:0000313" key="12">
    <source>
        <dbReference type="EMBL" id="RMX60848.1"/>
    </source>
</evidence>
<dbReference type="Gene3D" id="2.60.60.20">
    <property type="entry name" value="PLAT/LH2 domain"/>
    <property type="match status" value="1"/>
</dbReference>
<dbReference type="SMART" id="SM00308">
    <property type="entry name" value="LH2"/>
    <property type="match status" value="1"/>
</dbReference>
<dbReference type="GO" id="GO:0016020">
    <property type="term" value="C:membrane"/>
    <property type="evidence" value="ECO:0007669"/>
    <property type="project" value="UniProtKB-SubCell"/>
</dbReference>
<dbReference type="InterPro" id="IPR046338">
    <property type="entry name" value="GAIN_dom_sf"/>
</dbReference>
<gene>
    <name evidence="12" type="ORF">pdam_00007771</name>
</gene>
<dbReference type="SUPFAM" id="SSF49723">
    <property type="entry name" value="Lipase/lipooxygenase domain (PLAT/LH2 domain)"/>
    <property type="match status" value="1"/>
</dbReference>
<dbReference type="OrthoDB" id="2121937at2759"/>
<dbReference type="InterPro" id="IPR001024">
    <property type="entry name" value="PLAT/LH2_dom"/>
</dbReference>
<protein>
    <recommendedName>
        <fullName evidence="14">PLAT domain-containing protein</fullName>
    </recommendedName>
</protein>
<accession>A0A3M6V5J7</accession>
<dbReference type="InterPro" id="IPR046791">
    <property type="entry name" value="Polycystin_dom"/>
</dbReference>
<dbReference type="PANTHER" id="PTHR10877:SF150">
    <property type="entry name" value="REJ DOMAIN-CONTAINING PROTEIN"/>
    <property type="match status" value="1"/>
</dbReference>
<feature type="transmembrane region" description="Helical" evidence="9">
    <location>
        <begin position="1761"/>
        <end position="1787"/>
    </location>
</feature>
<dbReference type="GO" id="GO:0050982">
    <property type="term" value="P:detection of mechanical stimulus"/>
    <property type="evidence" value="ECO:0007669"/>
    <property type="project" value="TreeGrafter"/>
</dbReference>
<name>A0A3M6V5J7_POCDA</name>
<comment type="caution">
    <text evidence="7">Lacks conserved residue(s) required for the propagation of feature annotation.</text>
</comment>
<evidence type="ECO:0000313" key="13">
    <source>
        <dbReference type="Proteomes" id="UP000275408"/>
    </source>
</evidence>
<comment type="similarity">
    <text evidence="2">Belongs to the polycystin family.</text>
</comment>
<evidence type="ECO:0000259" key="11">
    <source>
        <dbReference type="PROSITE" id="PS50095"/>
    </source>
</evidence>
<dbReference type="InterPro" id="IPR051223">
    <property type="entry name" value="Polycystin"/>
</dbReference>
<dbReference type="SMART" id="SM00303">
    <property type="entry name" value="GPS"/>
    <property type="match status" value="1"/>
</dbReference>
<sequence length="2170" mass="247300">MSSSYVDDCSSPLGVQIRKQIPDNKLMALSTFQDDFKQFGPQRGRLHSSSAYRADPRLVSKDGLVSGAFIIVLPQEKIVTAVATQGFRDEWVTKYQLVFYPGDGGPSTITEIFQGNMDGDTVRLNVVSFPVKTSQVHIYPFELHKNIALRLELYGCDPGYHFKVWLKVLDTRFKLSFLNRTNEETREKEERVKSYLQKIPGFLETKLHKFSPPLFINDLQGTQESIVAEIEIYCIESATTVIKNEIKRALANQSADSIFDQNILLYPSTDECQPPSFNISIRTDPSHPQLVPVDITNNMEMLTVKAKLNPACPSTQRIRYTWEIAAVDVKTGMFSMIYTWGKPQYGINEIVLRTNYILAEGKWLTFIRCIVRNADKRGVYRLKYDFGFIKLVKMMPLKCSVKPNQGKAALDEFEISCQGSYERIRASNYTVKLESSSKEFILATWRSPIGSITLPAGNPEENYYLHLRVEATFPSLPSLLDNVQVKVNKPEPHEILHAVRKIKDLISARKYEEAAYKIWILQLSLKDTSISIRRKVKKELIQIITDMKIISLQQLKRVAAFVAFCNKMKKDATPQIQNSSIQILTMAIRFLKSQMDKNLSHITDVIVEGATFILTAASEKPPLENRTEDSGTEITEKAITLLQKIAVIRGNSATDTDQVKLRSEGISILRAKLKKSRRVLYLERNEVHLPAELLQRSGTVQFFRFDKNPYMGNPEVVPVNVSYIDVTFWYKNETKMRIYNLSHPIRIVFPREPVTSMEMEEPAESLFLTKKTMRYHEFDIPSHEAAVIVSIRPEKNITLIVYVKHGTRPTPENYDITVTLPRANHTCLSFISEEKDSCTLRDPYEFDISPNVTGQNGTHFIGIKILEQSPDALNTSVGKKGDHGKDGKSLDQMSCVNVKPPPTAKSSVPREFDPAEDFRYNLTVRVASCVFWDELMKQWSVYGVRVDPESNEHRLACLTNHLTMFSGYLYVAPNKIDFKKISPDFEDLPPENAVVLSTVCLIFVCYAVGLMFARRADNRDKRKVVNTEATSHSPGDSSSYSYQVFIQTGMWYDNGTTARVGMILFGEDGNSDIIYFMDPWRESKLFTRGSVNTFTFNLPCHLGQVYKIKIWHNNAGKSPSWFLYQVGVKDLSTKETWHFIANRWLAVESPDGAIDVEVSAASRKELTKFKRLFQWRAITSLADRHLFLSLFVRPPQNPFTRCQRLTCMLSIILVSLVTTAMFYRDNKNEKDPNSFQLGPLELSLTQIIIGVQSGLIALPVNILTVMIFRNTRRNVSIDFPNESEKEGTSSIQTPGFFPPYFIVVGWVICLTTSVTSGTFAILYSVQWGAEKANRWLLSVGVSILQDILLNGPIIIIVNTSIMALVNRKPTEDNEIEKKTQQANLVHVVQGDELVTSHKPPEEELQRARSLKLQLKKLRRFFKDLVIYVVYVVLLMIVCYADRKPSSYLQTKTLKNTFSAFYQVQDAKSFWNWFEEELVPGLYDSEKTLNGSETGMISGKIGFIVGLPKIRQIRIKSEPTCSVFHVRPVLRKYFDKHCTSDFSNSNKDTTPYYRPGWKTWPISNISINSQQLNKLCPEPWRYKEPMGLGDVFLPYGGGGYIAKLGYDATTALMVKESMEENNWIDDRSAAVIVEFIVFEPANLLLTEVLLLFEKFANSRRSTRIDIIPQYIFPSTGSSLRPFYRVSILLWLILILALFFLEIIKATKQGRGYFKGFFNWISILQILSSCCAGLTVFLKENTLKAFLQQIRGNPFGDWSPFELIIWSSFEEIILSIAVVTTTIQSLRLIQLNRHVHVMKWTLQSACRYILSFSVIILMLALAFAQFGSLLFGARDEEYATLYFALRTVLQMAIGIGKIQVNKMNGDSSEWFAPIYLFACMLSLTIVFVNTFIAILDDAFHQANDREYPGEGAIVVMKKCVKDWFKKTGNVETAGGVFRESPFRKTIRRKSNQPLLRKETPAETNRLLNFEGNLRSESPVQLTGFRCLDDIENDQYKNRAKLAESESLLSYESLTEETDKLAGHQILSQSGFTEFKTESNVTEVKDPIVEDEYNYLIDAIGDVYCDTPSTEEELLLSDITRIMKTVRSDFMAAVRKDEDCYSASSSSLSYDVSYEELNESASMLSLIQACKDSSNSSAWSYVRGMLRSQGKRLHRTLRRQSKTYSEEERESYI</sequence>
<evidence type="ECO:0000256" key="6">
    <source>
        <dbReference type="ARBA" id="ARBA00023136"/>
    </source>
</evidence>
<keyword evidence="6 9" id="KW-0472">Membrane</keyword>